<dbReference type="OMA" id="TCHIGAA"/>
<evidence type="ECO:0000256" key="4">
    <source>
        <dbReference type="ARBA" id="ARBA00022679"/>
    </source>
</evidence>
<dbReference type="Proteomes" id="UP000242180">
    <property type="component" value="Unassembled WGS sequence"/>
</dbReference>
<evidence type="ECO:0000256" key="2">
    <source>
        <dbReference type="ARBA" id="ARBA00008954"/>
    </source>
</evidence>
<comment type="caution">
    <text evidence="7">The sequence shown here is derived from an EMBL/GenBank/DDBJ whole genome shotgun (WGS) entry which is preliminary data.</text>
</comment>
<dbReference type="InterPro" id="IPR015421">
    <property type="entry name" value="PyrdxlP-dep_Trfase_major"/>
</dbReference>
<dbReference type="CDD" id="cd00610">
    <property type="entry name" value="OAT_like"/>
    <property type="match status" value="1"/>
</dbReference>
<dbReference type="AlphaFoldDB" id="A0A1X2HLP4"/>
<dbReference type="InterPro" id="IPR050103">
    <property type="entry name" value="Class-III_PLP-dep_AT"/>
</dbReference>
<dbReference type="InterPro" id="IPR049704">
    <property type="entry name" value="Aminotrans_3_PPA_site"/>
</dbReference>
<name>A0A1X2HLP4_SYNRA</name>
<dbReference type="Gene3D" id="3.40.640.10">
    <property type="entry name" value="Type I PLP-dependent aspartate aminotransferase-like (Major domain)"/>
    <property type="match status" value="1"/>
</dbReference>
<protein>
    <submittedName>
        <fullName evidence="7">Pyridoxal phosphate-dependent transferase</fullName>
    </submittedName>
</protein>
<dbReference type="OrthoDB" id="5419315at2759"/>
<dbReference type="Gene3D" id="3.90.1150.10">
    <property type="entry name" value="Aspartate Aminotransferase, domain 1"/>
    <property type="match status" value="1"/>
</dbReference>
<sequence length="434" mass="46649">MTQSDLVESSKSMLCRGVAMASELLVSHAQGAYVYMENDPEGYLDFTSGIGVVNTGHCHPKVVKAAQKQAGEISHAQMNMFYQRPMLELMNQLKRVMPHPSLDTFFFWNSGSEAVEAAIKLARHATGKPNVIVFSGGHHGRTFGTMSLTSSKTIFSGGFGPMMPGVYTVPFPDALHCSARNLSGHTPEHCALDTMQQLELLMKQRTPPQDTAAVLIEPVLGEGGYIPVPTGFLTMLRKFCNQNNVLLIADEVQTGFGRTGKMFAVEHTPDATPDILVMAKGIASGYPLSAIASSRALMDKQPPGSMGGTFSGNAVSCAAAVATLQVFEEEALLKNATVRSQEFFKILHAQLPAILPPTIKADIRGIGLMIGIEFVGAPSGFAQKVISAARENHKFLLLTASVYETLRLIPPLTVTSAQVEDGICRLLASIQDVL</sequence>
<evidence type="ECO:0000256" key="5">
    <source>
        <dbReference type="ARBA" id="ARBA00022898"/>
    </source>
</evidence>
<evidence type="ECO:0000256" key="1">
    <source>
        <dbReference type="ARBA" id="ARBA00001933"/>
    </source>
</evidence>
<dbReference type="InterPro" id="IPR015422">
    <property type="entry name" value="PyrdxlP-dep_Trfase_small"/>
</dbReference>
<dbReference type="EMBL" id="MCGN01000002">
    <property type="protein sequence ID" value="ORZ00202.1"/>
    <property type="molecule type" value="Genomic_DNA"/>
</dbReference>
<evidence type="ECO:0000313" key="8">
    <source>
        <dbReference type="Proteomes" id="UP000242180"/>
    </source>
</evidence>
<dbReference type="PANTHER" id="PTHR11986">
    <property type="entry name" value="AMINOTRANSFERASE CLASS III"/>
    <property type="match status" value="1"/>
</dbReference>
<organism evidence="7 8">
    <name type="scientific">Syncephalastrum racemosum</name>
    <name type="common">Filamentous fungus</name>
    <dbReference type="NCBI Taxonomy" id="13706"/>
    <lineage>
        <taxon>Eukaryota</taxon>
        <taxon>Fungi</taxon>
        <taxon>Fungi incertae sedis</taxon>
        <taxon>Mucoromycota</taxon>
        <taxon>Mucoromycotina</taxon>
        <taxon>Mucoromycetes</taxon>
        <taxon>Mucorales</taxon>
        <taxon>Syncephalastraceae</taxon>
        <taxon>Syncephalastrum</taxon>
    </lineage>
</organism>
<dbReference type="SUPFAM" id="SSF53383">
    <property type="entry name" value="PLP-dependent transferases"/>
    <property type="match status" value="1"/>
</dbReference>
<dbReference type="InterPro" id="IPR005814">
    <property type="entry name" value="Aminotrans_3"/>
</dbReference>
<keyword evidence="4 7" id="KW-0808">Transferase</keyword>
<dbReference type="STRING" id="13706.A0A1X2HLP4"/>
<dbReference type="PROSITE" id="PS00600">
    <property type="entry name" value="AA_TRANSFER_CLASS_3"/>
    <property type="match status" value="1"/>
</dbReference>
<dbReference type="InterPro" id="IPR015424">
    <property type="entry name" value="PyrdxlP-dep_Trfase"/>
</dbReference>
<dbReference type="InParanoid" id="A0A1X2HLP4"/>
<dbReference type="FunFam" id="3.40.640.10:FF:000013">
    <property type="entry name" value="4-aminobutyrate aminotransferase"/>
    <property type="match status" value="1"/>
</dbReference>
<evidence type="ECO:0000313" key="7">
    <source>
        <dbReference type="EMBL" id="ORZ00202.1"/>
    </source>
</evidence>
<keyword evidence="8" id="KW-1185">Reference proteome</keyword>
<comment type="similarity">
    <text evidence="2 6">Belongs to the class-III pyridoxal-phosphate-dependent aminotransferase family.</text>
</comment>
<gene>
    <name evidence="7" type="ORF">BCR43DRAFT_521276</name>
</gene>
<dbReference type="GO" id="GO:0030170">
    <property type="term" value="F:pyridoxal phosphate binding"/>
    <property type="evidence" value="ECO:0007669"/>
    <property type="project" value="InterPro"/>
</dbReference>
<keyword evidence="3" id="KW-0032">Aminotransferase</keyword>
<dbReference type="Pfam" id="PF00202">
    <property type="entry name" value="Aminotran_3"/>
    <property type="match status" value="1"/>
</dbReference>
<keyword evidence="5 6" id="KW-0663">Pyridoxal phosphate</keyword>
<dbReference type="GO" id="GO:0008483">
    <property type="term" value="F:transaminase activity"/>
    <property type="evidence" value="ECO:0007669"/>
    <property type="project" value="UniProtKB-KW"/>
</dbReference>
<proteinExistence type="inferred from homology"/>
<dbReference type="PANTHER" id="PTHR11986:SF58">
    <property type="entry name" value="LEUCINE_METHIONINE RACEMASE"/>
    <property type="match status" value="1"/>
</dbReference>
<comment type="cofactor">
    <cofactor evidence="1">
        <name>pyridoxal 5'-phosphate</name>
        <dbReference type="ChEBI" id="CHEBI:597326"/>
    </cofactor>
</comment>
<accession>A0A1X2HLP4</accession>
<evidence type="ECO:0000256" key="6">
    <source>
        <dbReference type="RuleBase" id="RU003560"/>
    </source>
</evidence>
<dbReference type="PIRSF" id="PIRSF000521">
    <property type="entry name" value="Transaminase_4ab_Lys_Orn"/>
    <property type="match status" value="1"/>
</dbReference>
<dbReference type="GO" id="GO:0042802">
    <property type="term" value="F:identical protein binding"/>
    <property type="evidence" value="ECO:0007669"/>
    <property type="project" value="TreeGrafter"/>
</dbReference>
<reference evidence="7 8" key="1">
    <citation type="submission" date="2016-07" db="EMBL/GenBank/DDBJ databases">
        <title>Pervasive Adenine N6-methylation of Active Genes in Fungi.</title>
        <authorList>
            <consortium name="DOE Joint Genome Institute"/>
            <person name="Mondo S.J."/>
            <person name="Dannebaum R.O."/>
            <person name="Kuo R.C."/>
            <person name="Labutti K."/>
            <person name="Haridas S."/>
            <person name="Kuo A."/>
            <person name="Salamov A."/>
            <person name="Ahrendt S.R."/>
            <person name="Lipzen A."/>
            <person name="Sullivan W."/>
            <person name="Andreopoulos W.B."/>
            <person name="Clum A."/>
            <person name="Lindquist E."/>
            <person name="Daum C."/>
            <person name="Ramamoorthy G.K."/>
            <person name="Gryganskyi A."/>
            <person name="Culley D."/>
            <person name="Magnuson J.K."/>
            <person name="James T.Y."/>
            <person name="O'Malley M.A."/>
            <person name="Stajich J.E."/>
            <person name="Spatafora J.W."/>
            <person name="Visel A."/>
            <person name="Grigoriev I.V."/>
        </authorList>
    </citation>
    <scope>NUCLEOTIDE SEQUENCE [LARGE SCALE GENOMIC DNA]</scope>
    <source>
        <strain evidence="7 8">NRRL 2496</strain>
    </source>
</reference>
<evidence type="ECO:0000256" key="3">
    <source>
        <dbReference type="ARBA" id="ARBA00022576"/>
    </source>
</evidence>